<sequence>MGWQEDLAEGEKCLDQELWKEAYRIAEKLNRDLTVLPSVRMFCFMFKSACMVRATAWADALAKKMAVMSEDRAKFTAASWYHTLAAEAWAGGRQEDAYAYLDECLAIAPGHRATFLADPRLGEMLPGFDNHEKGLNPLAVNPPPPKPDYGPVPPLAIKAYTKAAELVKRKRYPEAWEIMGRLRVNDFHRREPLILAFHIACGMQNGQLALGLCELLRRGDAHERELAADFYRRQAIAAIEAGKRDTAGWILKDALKGMADFRDYFSEDPRLAVLIASL</sequence>
<gene>
    <name evidence="1" type="ORF">OJ996_19820</name>
</gene>
<dbReference type="Proteomes" id="UP001165653">
    <property type="component" value="Unassembled WGS sequence"/>
</dbReference>
<organism evidence="1 2">
    <name type="scientific">Luteolibacter rhizosphaerae</name>
    <dbReference type="NCBI Taxonomy" id="2989719"/>
    <lineage>
        <taxon>Bacteria</taxon>
        <taxon>Pseudomonadati</taxon>
        <taxon>Verrucomicrobiota</taxon>
        <taxon>Verrucomicrobiia</taxon>
        <taxon>Verrucomicrobiales</taxon>
        <taxon>Verrucomicrobiaceae</taxon>
        <taxon>Luteolibacter</taxon>
    </lineage>
</organism>
<comment type="caution">
    <text evidence="1">The sequence shown here is derived from an EMBL/GenBank/DDBJ whole genome shotgun (WGS) entry which is preliminary data.</text>
</comment>
<dbReference type="RefSeq" id="WP_264515405.1">
    <property type="nucleotide sequence ID" value="NZ_JAPDDR010000011.1"/>
</dbReference>
<reference evidence="1" key="1">
    <citation type="submission" date="2022-10" db="EMBL/GenBank/DDBJ databases">
        <title>Luteolibacter sp. GHJ8, whole genome shotgun sequencing project.</title>
        <authorList>
            <person name="Zhao G."/>
            <person name="Shen L."/>
        </authorList>
    </citation>
    <scope>NUCLEOTIDE SEQUENCE</scope>
    <source>
        <strain evidence="1">GHJ8</strain>
    </source>
</reference>
<name>A0ABT3G9G8_9BACT</name>
<evidence type="ECO:0000313" key="1">
    <source>
        <dbReference type="EMBL" id="MCW1915845.1"/>
    </source>
</evidence>
<evidence type="ECO:0008006" key="3">
    <source>
        <dbReference type="Google" id="ProtNLM"/>
    </source>
</evidence>
<proteinExistence type="predicted"/>
<accession>A0ABT3G9G8</accession>
<protein>
    <recommendedName>
        <fullName evidence="3">Tetratricopeptide repeat protein</fullName>
    </recommendedName>
</protein>
<dbReference type="EMBL" id="JAPDDR010000011">
    <property type="protein sequence ID" value="MCW1915845.1"/>
    <property type="molecule type" value="Genomic_DNA"/>
</dbReference>
<keyword evidence="2" id="KW-1185">Reference proteome</keyword>
<evidence type="ECO:0000313" key="2">
    <source>
        <dbReference type="Proteomes" id="UP001165653"/>
    </source>
</evidence>